<dbReference type="HAMAP" id="MF_00720">
    <property type="entry name" value="PriB"/>
    <property type="match status" value="1"/>
</dbReference>
<evidence type="ECO:0000256" key="3">
    <source>
        <dbReference type="ARBA" id="ARBA00023125"/>
    </source>
</evidence>
<keyword evidence="1 4" id="KW-0639">Primosome</keyword>
<keyword evidence="2 4" id="KW-0235">DNA replication</keyword>
<dbReference type="PROSITE" id="PS50935">
    <property type="entry name" value="SSB"/>
    <property type="match status" value="1"/>
</dbReference>
<name>A0A1H8EFA2_9PROT</name>
<dbReference type="RefSeq" id="WP_090631032.1">
    <property type="nucleotide sequence ID" value="NZ_FOCP01000009.1"/>
</dbReference>
<keyword evidence="3 4" id="KW-0238">DNA-binding</keyword>
<dbReference type="GO" id="GO:1990077">
    <property type="term" value="C:primosome complex"/>
    <property type="evidence" value="ECO:0007669"/>
    <property type="project" value="UniProtKB-UniRule"/>
</dbReference>
<comment type="function">
    <text evidence="4">Involved in the restart of stalled replication forks, which reloads the replicative helicase on sites other than the origin of replication; the PriA-PriB pathway is the major replication restart pathway. During primosome assembly it facilitates complex formation between PriA and DnaT on DNA; stabilizes PriA on DNA. Stimulates the DNA unwinding activity of PriA helicase.</text>
</comment>
<dbReference type="Pfam" id="PF22657">
    <property type="entry name" value="SSB_1"/>
    <property type="match status" value="1"/>
</dbReference>
<dbReference type="AlphaFoldDB" id="A0A1H8EFA2"/>
<accession>A0A1H8EFA2</accession>
<dbReference type="InterPro" id="IPR023646">
    <property type="entry name" value="Prisomal_replication_PriB"/>
</dbReference>
<dbReference type="GO" id="GO:0003697">
    <property type="term" value="F:single-stranded DNA binding"/>
    <property type="evidence" value="ECO:0007669"/>
    <property type="project" value="UniProtKB-UniRule"/>
</dbReference>
<dbReference type="GO" id="GO:0006269">
    <property type="term" value="P:DNA replication, synthesis of primer"/>
    <property type="evidence" value="ECO:0007669"/>
    <property type="project" value="UniProtKB-KW"/>
</dbReference>
<evidence type="ECO:0000313" key="6">
    <source>
        <dbReference type="Proteomes" id="UP000199459"/>
    </source>
</evidence>
<sequence length="98" mass="11036">MECNRTVICGEIIRLGALRFTPAGLPVIDFVIQHQSRRREANITRKIQCELQAVALGETAKAITELNTFESVKISGFLSRKSHTNQQLVLHVEHIVQI</sequence>
<organism evidence="5 6">
    <name type="scientific">Nitrosomonas marina</name>
    <dbReference type="NCBI Taxonomy" id="917"/>
    <lineage>
        <taxon>Bacteria</taxon>
        <taxon>Pseudomonadati</taxon>
        <taxon>Pseudomonadota</taxon>
        <taxon>Betaproteobacteria</taxon>
        <taxon>Nitrosomonadales</taxon>
        <taxon>Nitrosomonadaceae</taxon>
        <taxon>Nitrosomonas</taxon>
    </lineage>
</organism>
<comment type="similarity">
    <text evidence="4">Belongs to the PriB family.</text>
</comment>
<gene>
    <name evidence="4" type="primary">priB</name>
    <name evidence="5" type="ORF">SAMN05216325_10988</name>
</gene>
<proteinExistence type="inferred from homology"/>
<evidence type="ECO:0000256" key="1">
    <source>
        <dbReference type="ARBA" id="ARBA00022515"/>
    </source>
</evidence>
<dbReference type="NCBIfam" id="TIGR04418">
    <property type="entry name" value="PriB_gamma"/>
    <property type="match status" value="1"/>
</dbReference>
<dbReference type="PIRSF" id="PIRSF003135">
    <property type="entry name" value="Primosomal_n"/>
    <property type="match status" value="1"/>
</dbReference>
<reference evidence="5 6" key="1">
    <citation type="submission" date="2016-10" db="EMBL/GenBank/DDBJ databases">
        <authorList>
            <person name="de Groot N.N."/>
        </authorList>
    </citation>
    <scope>NUCLEOTIDE SEQUENCE [LARGE SCALE GENOMIC DNA]</scope>
    <source>
        <strain evidence="5 6">Nm22</strain>
    </source>
</reference>
<dbReference type="Gene3D" id="2.40.50.140">
    <property type="entry name" value="Nucleic acid-binding proteins"/>
    <property type="match status" value="1"/>
</dbReference>
<evidence type="ECO:0000256" key="4">
    <source>
        <dbReference type="HAMAP-Rule" id="MF_00720"/>
    </source>
</evidence>
<dbReference type="OrthoDB" id="9180733at2"/>
<dbReference type="SUPFAM" id="SSF50249">
    <property type="entry name" value="Nucleic acid-binding proteins"/>
    <property type="match status" value="1"/>
</dbReference>
<evidence type="ECO:0000256" key="2">
    <source>
        <dbReference type="ARBA" id="ARBA00022705"/>
    </source>
</evidence>
<dbReference type="InterPro" id="IPR000424">
    <property type="entry name" value="Primosome_PriB/ssb"/>
</dbReference>
<dbReference type="InterPro" id="IPR012340">
    <property type="entry name" value="NA-bd_OB-fold"/>
</dbReference>
<protein>
    <recommendedName>
        <fullName evidence="4">Replication restart protein PriB</fullName>
    </recommendedName>
</protein>
<dbReference type="Proteomes" id="UP000199459">
    <property type="component" value="Unassembled WGS sequence"/>
</dbReference>
<dbReference type="EMBL" id="FOCP01000009">
    <property type="protein sequence ID" value="SEN18209.1"/>
    <property type="molecule type" value="Genomic_DNA"/>
</dbReference>
<comment type="subunit">
    <text evidence="4">Homodimer. Interacts with PriA and DnaT. Component of the replication restart primosome. Primosome assembly occurs via a 'hand-off' mechanism. PriA binds to replication forks, subsequently PriB then DnaT bind; DnaT then displaces ssDNA to generate the helicase loading substrate.</text>
</comment>
<evidence type="ECO:0000313" key="5">
    <source>
        <dbReference type="EMBL" id="SEN18209.1"/>
    </source>
</evidence>